<organism evidence="4 5">
    <name type="scientific">Euzebyella marina</name>
    <dbReference type="NCBI Taxonomy" id="1761453"/>
    <lineage>
        <taxon>Bacteria</taxon>
        <taxon>Pseudomonadati</taxon>
        <taxon>Bacteroidota</taxon>
        <taxon>Flavobacteriia</taxon>
        <taxon>Flavobacteriales</taxon>
        <taxon>Flavobacteriaceae</taxon>
        <taxon>Euzebyella</taxon>
    </lineage>
</organism>
<dbReference type="GO" id="GO:0003677">
    <property type="term" value="F:DNA binding"/>
    <property type="evidence" value="ECO:0007669"/>
    <property type="project" value="UniProtKB-KW"/>
</dbReference>
<evidence type="ECO:0000259" key="2">
    <source>
        <dbReference type="PROSITE" id="PS50110"/>
    </source>
</evidence>
<dbReference type="InterPro" id="IPR001789">
    <property type="entry name" value="Sig_transdc_resp-reg_receiver"/>
</dbReference>
<dbReference type="RefSeq" id="WP_121848737.1">
    <property type="nucleotide sequence ID" value="NZ_CP032050.1"/>
</dbReference>
<evidence type="ECO:0000259" key="3">
    <source>
        <dbReference type="PROSITE" id="PS50930"/>
    </source>
</evidence>
<dbReference type="Pfam" id="PF00072">
    <property type="entry name" value="Response_reg"/>
    <property type="match status" value="1"/>
</dbReference>
<feature type="domain" description="HTH LytTR-type" evidence="3">
    <location>
        <begin position="131"/>
        <end position="229"/>
    </location>
</feature>
<dbReference type="SMART" id="SM00850">
    <property type="entry name" value="LytTR"/>
    <property type="match status" value="1"/>
</dbReference>
<dbReference type="SUPFAM" id="SSF52172">
    <property type="entry name" value="CheY-like"/>
    <property type="match status" value="1"/>
</dbReference>
<keyword evidence="4" id="KW-0238">DNA-binding</keyword>
<dbReference type="Gene3D" id="3.40.50.2300">
    <property type="match status" value="1"/>
</dbReference>
<protein>
    <submittedName>
        <fullName evidence="4">DNA-binding response regulator</fullName>
    </submittedName>
</protein>
<evidence type="ECO:0000256" key="1">
    <source>
        <dbReference type="PROSITE-ProRule" id="PRU00169"/>
    </source>
</evidence>
<dbReference type="KEGG" id="emar:D1013_10220"/>
<dbReference type="Proteomes" id="UP000276309">
    <property type="component" value="Chromosome"/>
</dbReference>
<dbReference type="GO" id="GO:0000156">
    <property type="term" value="F:phosphorelay response regulator activity"/>
    <property type="evidence" value="ECO:0007669"/>
    <property type="project" value="InterPro"/>
</dbReference>
<dbReference type="OrthoDB" id="1116942at2"/>
<dbReference type="Pfam" id="PF04397">
    <property type="entry name" value="LytTR"/>
    <property type="match status" value="1"/>
</dbReference>
<evidence type="ECO:0000313" key="5">
    <source>
        <dbReference type="Proteomes" id="UP000276309"/>
    </source>
</evidence>
<dbReference type="EMBL" id="CP032050">
    <property type="protein sequence ID" value="AYN67721.1"/>
    <property type="molecule type" value="Genomic_DNA"/>
</dbReference>
<dbReference type="PANTHER" id="PTHR37299:SF1">
    <property type="entry name" value="STAGE 0 SPORULATION PROTEIN A HOMOLOG"/>
    <property type="match status" value="1"/>
</dbReference>
<evidence type="ECO:0000313" key="4">
    <source>
        <dbReference type="EMBL" id="AYN67721.1"/>
    </source>
</evidence>
<name>A0A3G2L6E2_9FLAO</name>
<dbReference type="PANTHER" id="PTHR37299">
    <property type="entry name" value="TRANSCRIPTIONAL REGULATOR-RELATED"/>
    <property type="match status" value="1"/>
</dbReference>
<dbReference type="AlphaFoldDB" id="A0A3G2L6E2"/>
<keyword evidence="5" id="KW-1185">Reference proteome</keyword>
<dbReference type="SMART" id="SM00448">
    <property type="entry name" value="REC"/>
    <property type="match status" value="1"/>
</dbReference>
<sequence length="229" mass="26501">MEKLRTVIVDASDNHRNKLSQLIEGHTALQHEGSFRNAIHAKKESIDQIADIVFLDIEMPLINAFDLIDTFHGKPEIILLCDKADYAAKAFDYHITDYLLKPVSYDRFRKAVNRAKENLKLRADAEEKAHFFVKSNLRKVKINYCDIKWIEALGDYIKLVTQKSNHVVLSSMKAFEKELPAEHFIRIHKSYIININRVQNLNHAVVEVEGHQMPISRKRRSELMLALGL</sequence>
<feature type="domain" description="Response regulatory" evidence="2">
    <location>
        <begin position="5"/>
        <end position="116"/>
    </location>
</feature>
<dbReference type="PROSITE" id="PS50930">
    <property type="entry name" value="HTH_LYTTR"/>
    <property type="match status" value="1"/>
</dbReference>
<dbReference type="InterPro" id="IPR046947">
    <property type="entry name" value="LytR-like"/>
</dbReference>
<keyword evidence="1" id="KW-0597">Phosphoprotein</keyword>
<dbReference type="InterPro" id="IPR011006">
    <property type="entry name" value="CheY-like_superfamily"/>
</dbReference>
<feature type="modified residue" description="4-aspartylphosphate" evidence="1">
    <location>
        <position position="56"/>
    </location>
</feature>
<dbReference type="InterPro" id="IPR007492">
    <property type="entry name" value="LytTR_DNA-bd_dom"/>
</dbReference>
<accession>A0A3G2L6E2</accession>
<reference evidence="4 5" key="1">
    <citation type="submission" date="2018-08" db="EMBL/GenBank/DDBJ databases">
        <title>The reduced genetic potential of extracellular carbohydrate catabolism in Euzebyella marina RN62, a Flavobacteriia bacterium isolated from the hadal water.</title>
        <authorList>
            <person name="Xue C."/>
        </authorList>
    </citation>
    <scope>NUCLEOTIDE SEQUENCE [LARGE SCALE GENOMIC DNA]</scope>
    <source>
        <strain evidence="4 5">RN62</strain>
    </source>
</reference>
<proteinExistence type="predicted"/>
<gene>
    <name evidence="4" type="ORF">D1013_10220</name>
</gene>
<dbReference type="PROSITE" id="PS50110">
    <property type="entry name" value="RESPONSE_REGULATORY"/>
    <property type="match status" value="1"/>
</dbReference>
<dbReference type="Gene3D" id="2.40.50.1020">
    <property type="entry name" value="LytTr DNA-binding domain"/>
    <property type="match status" value="1"/>
</dbReference>